<feature type="compositionally biased region" description="Basic residues" evidence="1">
    <location>
        <begin position="432"/>
        <end position="484"/>
    </location>
</feature>
<reference evidence="3 4" key="1">
    <citation type="submission" date="2018-11" db="EMBL/GenBank/DDBJ databases">
        <title>Complete genome sequence of Paenibacillus baekrokdamisoli strain KCTC 33723.</title>
        <authorList>
            <person name="Kang S.W."/>
            <person name="Lee K.C."/>
            <person name="Kim K.K."/>
            <person name="Kim J.S."/>
            <person name="Kim D.S."/>
            <person name="Ko S.H."/>
            <person name="Yang S.H."/>
            <person name="Lee J.S."/>
        </authorList>
    </citation>
    <scope>NUCLEOTIDE SEQUENCE [LARGE SCALE GENOMIC DNA]</scope>
    <source>
        <strain evidence="3 4">KCTC 33723</strain>
    </source>
</reference>
<dbReference type="Pfam" id="PF00534">
    <property type="entry name" value="Glycos_transf_1"/>
    <property type="match status" value="1"/>
</dbReference>
<feature type="region of interest" description="Disordered" evidence="1">
    <location>
        <begin position="416"/>
        <end position="484"/>
    </location>
</feature>
<protein>
    <recommendedName>
        <fullName evidence="2">Glycosyl transferase family 1 domain-containing protein</fullName>
    </recommendedName>
</protein>
<proteinExistence type="predicted"/>
<name>A0A3G9J4V5_9BACL</name>
<sequence length="484" mass="54753">MIRELLPFFSCTLVVPTEGLIAEQARLLGIVVIVQNIPLIVPLYLALPHMSNEMDESMRSPEWKALLLLIHHEGPNVILTNTCVHPLPAIAAKSLGIPVIWTVMEAIRETPHTAMSVAIFERYSDFIIGISETVLLPFRTATLLPKTTLIPPSWDHAQLNADTWPEQRQIRRNQLGISDGHKLVGYISSAIFEAKGLEHFMMMALSVAEQFPQAMFLIVGNPVDNDYFERCLDHARNQQMMDRFRWIRFEEHVETLYPAMDILVVPSVTIEGFGMTALEGMVFGKPVVVYGSGGLSEIGRATGNEAFIAKTGDVDGLFTRVSSLLGDDRKLNDVGTHNGKISISTFGIAVYRDKLRKFVDALRVQQYPSFHLVRGNTPLVYLYEAGELRPFVTERAFLLGGYQFEDVHQVPDELIDGLPHGAPIGEPPVQRMTRRKRRGTQKGTRFRLKKAMKKRSKSHRGGIRRIQPKRSRRRRKTSRKRRGR</sequence>
<dbReference type="SUPFAM" id="SSF53756">
    <property type="entry name" value="UDP-Glycosyltransferase/glycogen phosphorylase"/>
    <property type="match status" value="1"/>
</dbReference>
<accession>A0A3G9J4V5</accession>
<feature type="domain" description="Glycosyl transferase family 1" evidence="2">
    <location>
        <begin position="169"/>
        <end position="334"/>
    </location>
</feature>
<evidence type="ECO:0000313" key="4">
    <source>
        <dbReference type="Proteomes" id="UP000275368"/>
    </source>
</evidence>
<dbReference type="EMBL" id="AP019308">
    <property type="protein sequence ID" value="BBH18698.1"/>
    <property type="molecule type" value="Genomic_DNA"/>
</dbReference>
<dbReference type="PANTHER" id="PTHR45947:SF3">
    <property type="entry name" value="SULFOQUINOVOSYL TRANSFERASE SQD2"/>
    <property type="match status" value="1"/>
</dbReference>
<dbReference type="CDD" id="cd03801">
    <property type="entry name" value="GT4_PimA-like"/>
    <property type="match status" value="1"/>
</dbReference>
<gene>
    <name evidence="3" type="ORF">Back11_00430</name>
</gene>
<dbReference type="Gene3D" id="3.40.50.2000">
    <property type="entry name" value="Glycogen Phosphorylase B"/>
    <property type="match status" value="2"/>
</dbReference>
<dbReference type="InterPro" id="IPR001296">
    <property type="entry name" value="Glyco_trans_1"/>
</dbReference>
<evidence type="ECO:0000313" key="3">
    <source>
        <dbReference type="EMBL" id="BBH18698.1"/>
    </source>
</evidence>
<dbReference type="KEGG" id="pbk:Back11_00430"/>
<evidence type="ECO:0000256" key="1">
    <source>
        <dbReference type="SAM" id="MobiDB-lite"/>
    </source>
</evidence>
<dbReference type="GO" id="GO:0016757">
    <property type="term" value="F:glycosyltransferase activity"/>
    <property type="evidence" value="ECO:0007669"/>
    <property type="project" value="InterPro"/>
</dbReference>
<evidence type="ECO:0000259" key="2">
    <source>
        <dbReference type="Pfam" id="PF00534"/>
    </source>
</evidence>
<dbReference type="PANTHER" id="PTHR45947">
    <property type="entry name" value="SULFOQUINOVOSYL TRANSFERASE SQD2"/>
    <property type="match status" value="1"/>
</dbReference>
<dbReference type="AlphaFoldDB" id="A0A3G9J4V5"/>
<dbReference type="InterPro" id="IPR050194">
    <property type="entry name" value="Glycosyltransferase_grp1"/>
</dbReference>
<dbReference type="Proteomes" id="UP000275368">
    <property type="component" value="Chromosome"/>
</dbReference>
<organism evidence="3 4">
    <name type="scientific">Paenibacillus baekrokdamisoli</name>
    <dbReference type="NCBI Taxonomy" id="1712516"/>
    <lineage>
        <taxon>Bacteria</taxon>
        <taxon>Bacillati</taxon>
        <taxon>Bacillota</taxon>
        <taxon>Bacilli</taxon>
        <taxon>Bacillales</taxon>
        <taxon>Paenibacillaceae</taxon>
        <taxon>Paenibacillus</taxon>
    </lineage>
</organism>
<keyword evidence="4" id="KW-1185">Reference proteome</keyword>